<feature type="domain" description="Myb-like" evidence="7">
    <location>
        <begin position="750"/>
        <end position="796"/>
    </location>
</feature>
<feature type="region of interest" description="Disordered" evidence="6">
    <location>
        <begin position="115"/>
        <end position="139"/>
    </location>
</feature>
<dbReference type="InterPro" id="IPR000571">
    <property type="entry name" value="Znf_CCCH"/>
</dbReference>
<organism evidence="11 12">
    <name type="scientific">Penstemon davidsonii</name>
    <dbReference type="NCBI Taxonomy" id="160366"/>
    <lineage>
        <taxon>Eukaryota</taxon>
        <taxon>Viridiplantae</taxon>
        <taxon>Streptophyta</taxon>
        <taxon>Embryophyta</taxon>
        <taxon>Tracheophyta</taxon>
        <taxon>Spermatophyta</taxon>
        <taxon>Magnoliopsida</taxon>
        <taxon>eudicotyledons</taxon>
        <taxon>Gunneridae</taxon>
        <taxon>Pentapetalae</taxon>
        <taxon>asterids</taxon>
        <taxon>lamiids</taxon>
        <taxon>Lamiales</taxon>
        <taxon>Plantaginaceae</taxon>
        <taxon>Cheloneae</taxon>
        <taxon>Penstemon</taxon>
    </lineage>
</organism>
<dbReference type="CDD" id="cd12257">
    <property type="entry name" value="RRM1_RBM26_like"/>
    <property type="match status" value="1"/>
</dbReference>
<dbReference type="CDD" id="cd00167">
    <property type="entry name" value="SANT"/>
    <property type="match status" value="1"/>
</dbReference>
<evidence type="ECO:0000256" key="3">
    <source>
        <dbReference type="ARBA" id="ARBA00023242"/>
    </source>
</evidence>
<dbReference type="PANTHER" id="PTHR14398">
    <property type="entry name" value="RNA RECOGNITION RRM/RNP DOMAIN"/>
    <property type="match status" value="1"/>
</dbReference>
<accession>A0ABR0DH43</accession>
<feature type="compositionally biased region" description="Basic and acidic residues" evidence="6">
    <location>
        <begin position="434"/>
        <end position="449"/>
    </location>
</feature>
<reference evidence="11 12" key="1">
    <citation type="journal article" date="2023" name="bioRxiv">
        <title>Genome report: Whole genome sequence and annotation of Penstemon davidsonii.</title>
        <authorList>
            <person name="Ostevik K.L."/>
            <person name="Alabady M."/>
            <person name="Zhang M."/>
            <person name="Rausher M.D."/>
        </authorList>
    </citation>
    <scope>NUCLEOTIDE SEQUENCE [LARGE SCALE GENOMIC DNA]</scope>
    <source>
        <strain evidence="11">DNT005</strain>
        <tissue evidence="11">Whole leaf</tissue>
    </source>
</reference>
<evidence type="ECO:0000259" key="7">
    <source>
        <dbReference type="PROSITE" id="PS50090"/>
    </source>
</evidence>
<keyword evidence="5" id="KW-0863">Zinc-finger</keyword>
<comment type="subcellular location">
    <subcellularLocation>
        <location evidence="1">Nucleus</location>
    </subcellularLocation>
</comment>
<dbReference type="SUPFAM" id="SSF46689">
    <property type="entry name" value="Homeodomain-like"/>
    <property type="match status" value="1"/>
</dbReference>
<sequence>MELKVSSQNPGPSSSDCVSDPDEKEVSEGEDEDDDRNHKHRKQEIHSQSLDGDSLHDGLTRPFRKRNKPFQNGYSYKEGGPQSGETWKNYNITSERDFPSRFGKRYLSNQRFRGNQMLGETGPGRGRGRESNSWGPHDSRFGSVDFTSQLVQPGPIPSGLFAGRGLPNVSNAQNVPWNAFGLVPGVPNGGLDFLHPLGLQGALRPGVSPPINIGIPRQRCRDFEELGFCLRGDMCPMEHGINHIVVEDVQSLSQFNLPVSLPGSQLMRTSSGQGALPAICSSSGSLVNSKALHAKSSMTRMTEDGLGLNGGSDLYDPDQPLWTNDNPKTSASLTLNQSNADETQPSPYMDPSDQQNIESYEGFDDEPPFRTATTAGSQNSSLWERIGSSKCRSGLKERSYLEGTSSSYLEHNIRSEEPVQTGLPNVPHQGNETNEDKELSLKPHGDSVRNIRKPSHKALRTLFVNGIPLKDNGREALLSHFQKFGEVIDIYIPKHSERAFVQFSKREEAEAALKAPDAVMGNRFIKLWWANRDNFPNNGISGTTSVPIAPRGRTLNPAPSDQFVSRKGKENPHSTGGKDGNAHAFVAQVPVFDHPKPMVANGPKAPTLQGKKFENLEFLKEELRKKQEMLEQKRNEFKRQLDKIEKQTSSSKDDLVSNQATKRLKCETPTDHTKAETSKALPSANSITENTRSAEHGSAQTSTLAVKEPFRSSVRPKAPLGTPFVVNRFKLDNRPTSFRIVSPLPAGFANKDRWSEEEDKILIEAHKQLGNKWAEIARRLPGRSENTIKNHWNATKRRQLSSSRKNNNSKKANSPLQNYIKSVISTSDDKVYLENSSSTGSTSPNDDFSIVSRKQEESCSNSENIIATYESFKLDNSLDTQIHHHMQFDLQKEMDFMEMLSYGYI</sequence>
<dbReference type="Pfam" id="PF00076">
    <property type="entry name" value="RRM_1"/>
    <property type="match status" value="1"/>
</dbReference>
<keyword evidence="2 4" id="KW-0694">RNA-binding</keyword>
<dbReference type="SUPFAM" id="SSF54928">
    <property type="entry name" value="RNA-binding domain, RBD"/>
    <property type="match status" value="1"/>
</dbReference>
<evidence type="ECO:0000259" key="8">
    <source>
        <dbReference type="PROSITE" id="PS50102"/>
    </source>
</evidence>
<feature type="compositionally biased region" description="Basic and acidic residues" evidence="6">
    <location>
        <begin position="641"/>
        <end position="655"/>
    </location>
</feature>
<evidence type="ECO:0000256" key="6">
    <source>
        <dbReference type="SAM" id="MobiDB-lite"/>
    </source>
</evidence>
<keyword evidence="5" id="KW-0479">Metal-binding</keyword>
<dbReference type="PANTHER" id="PTHR14398:SF0">
    <property type="entry name" value="ZINC FINGER PROTEIN SWM"/>
    <property type="match status" value="1"/>
</dbReference>
<gene>
    <name evidence="11" type="ORF">RD792_004271</name>
</gene>
<dbReference type="InterPro" id="IPR017930">
    <property type="entry name" value="Myb_dom"/>
</dbReference>
<feature type="compositionally biased region" description="Polar residues" evidence="6">
    <location>
        <begin position="834"/>
        <end position="846"/>
    </location>
</feature>
<keyword evidence="12" id="KW-1185">Reference proteome</keyword>
<dbReference type="PROSITE" id="PS51294">
    <property type="entry name" value="HTH_MYB"/>
    <property type="match status" value="1"/>
</dbReference>
<dbReference type="InterPro" id="IPR045137">
    <property type="entry name" value="RBM26/27"/>
</dbReference>
<dbReference type="InterPro" id="IPR009057">
    <property type="entry name" value="Homeodomain-like_sf"/>
</dbReference>
<feature type="region of interest" description="Disordered" evidence="6">
    <location>
        <begin position="784"/>
        <end position="819"/>
    </location>
</feature>
<feature type="region of interest" description="Disordered" evidence="6">
    <location>
        <begin position="543"/>
        <end position="580"/>
    </location>
</feature>
<dbReference type="PROSITE" id="PS50103">
    <property type="entry name" value="ZF_C3H1"/>
    <property type="match status" value="1"/>
</dbReference>
<feature type="zinc finger region" description="C3H1-type" evidence="5">
    <location>
        <begin position="214"/>
        <end position="242"/>
    </location>
</feature>
<protein>
    <submittedName>
        <fullName evidence="11">Uncharacterized protein</fullName>
    </submittedName>
</protein>
<feature type="region of interest" description="Disordered" evidence="6">
    <location>
        <begin position="417"/>
        <end position="450"/>
    </location>
</feature>
<evidence type="ECO:0000256" key="2">
    <source>
        <dbReference type="ARBA" id="ARBA00022884"/>
    </source>
</evidence>
<dbReference type="Pfam" id="PF00249">
    <property type="entry name" value="Myb_DNA-binding"/>
    <property type="match status" value="1"/>
</dbReference>
<dbReference type="Gene3D" id="3.30.70.330">
    <property type="match status" value="1"/>
</dbReference>
<comment type="caution">
    <text evidence="11">The sequence shown here is derived from an EMBL/GenBank/DDBJ whole genome shotgun (WGS) entry which is preliminary data.</text>
</comment>
<feature type="domain" description="C3H1-type" evidence="9">
    <location>
        <begin position="214"/>
        <end position="242"/>
    </location>
</feature>
<dbReference type="EMBL" id="JAYDYQ010001088">
    <property type="protein sequence ID" value="KAK4488507.1"/>
    <property type="molecule type" value="Genomic_DNA"/>
</dbReference>
<feature type="compositionally biased region" description="Basic and acidic residues" evidence="6">
    <location>
        <begin position="664"/>
        <end position="677"/>
    </location>
</feature>
<evidence type="ECO:0000259" key="10">
    <source>
        <dbReference type="PROSITE" id="PS51294"/>
    </source>
</evidence>
<dbReference type="InterPro" id="IPR012677">
    <property type="entry name" value="Nucleotide-bd_a/b_plait_sf"/>
</dbReference>
<dbReference type="InterPro" id="IPR035979">
    <property type="entry name" value="RBD_domain_sf"/>
</dbReference>
<dbReference type="InterPro" id="IPR001005">
    <property type="entry name" value="SANT/Myb"/>
</dbReference>
<dbReference type="PROSITE" id="PS50102">
    <property type="entry name" value="RRM"/>
    <property type="match status" value="1"/>
</dbReference>
<feature type="region of interest" description="Disordered" evidence="6">
    <location>
        <begin position="1"/>
        <end position="86"/>
    </location>
</feature>
<feature type="compositionally biased region" description="Polar residues" evidence="6">
    <location>
        <begin position="1"/>
        <end position="17"/>
    </location>
</feature>
<feature type="region of interest" description="Disordered" evidence="6">
    <location>
        <begin position="303"/>
        <end position="355"/>
    </location>
</feature>
<dbReference type="SMART" id="SM00360">
    <property type="entry name" value="RRM"/>
    <property type="match status" value="1"/>
</dbReference>
<feature type="compositionally biased region" description="Polar residues" evidence="6">
    <location>
        <begin position="321"/>
        <end position="355"/>
    </location>
</feature>
<feature type="domain" description="HTH myb-type" evidence="10">
    <location>
        <begin position="750"/>
        <end position="800"/>
    </location>
</feature>
<name>A0ABR0DH43_9LAMI</name>
<keyword evidence="5" id="KW-0862">Zinc</keyword>
<dbReference type="PROSITE" id="PS50090">
    <property type="entry name" value="MYB_LIKE"/>
    <property type="match status" value="1"/>
</dbReference>
<feature type="compositionally biased region" description="Acidic residues" evidence="6">
    <location>
        <begin position="19"/>
        <end position="34"/>
    </location>
</feature>
<keyword evidence="3" id="KW-0539">Nucleus</keyword>
<evidence type="ECO:0000313" key="11">
    <source>
        <dbReference type="EMBL" id="KAK4488507.1"/>
    </source>
</evidence>
<feature type="compositionally biased region" description="Polar residues" evidence="6">
    <location>
        <begin position="784"/>
        <end position="793"/>
    </location>
</feature>
<evidence type="ECO:0000256" key="4">
    <source>
        <dbReference type="PROSITE-ProRule" id="PRU00176"/>
    </source>
</evidence>
<evidence type="ECO:0000313" key="12">
    <source>
        <dbReference type="Proteomes" id="UP001291926"/>
    </source>
</evidence>
<feature type="compositionally biased region" description="Low complexity" evidence="6">
    <location>
        <begin position="800"/>
        <end position="814"/>
    </location>
</feature>
<dbReference type="SMART" id="SM00717">
    <property type="entry name" value="SANT"/>
    <property type="match status" value="1"/>
</dbReference>
<feature type="region of interest" description="Disordered" evidence="6">
    <location>
        <begin position="833"/>
        <end position="855"/>
    </location>
</feature>
<evidence type="ECO:0000256" key="5">
    <source>
        <dbReference type="PROSITE-ProRule" id="PRU00723"/>
    </source>
</evidence>
<feature type="domain" description="RRM" evidence="8">
    <location>
        <begin position="460"/>
        <end position="532"/>
    </location>
</feature>
<evidence type="ECO:0000259" key="9">
    <source>
        <dbReference type="PROSITE" id="PS50103"/>
    </source>
</evidence>
<evidence type="ECO:0000256" key="1">
    <source>
        <dbReference type="ARBA" id="ARBA00004123"/>
    </source>
</evidence>
<dbReference type="InterPro" id="IPR000504">
    <property type="entry name" value="RRM_dom"/>
</dbReference>
<feature type="region of interest" description="Disordered" evidence="6">
    <location>
        <begin position="641"/>
        <end position="710"/>
    </location>
</feature>
<dbReference type="SMART" id="SM00356">
    <property type="entry name" value="ZnF_C3H1"/>
    <property type="match status" value="1"/>
</dbReference>
<dbReference type="Gene3D" id="1.10.10.60">
    <property type="entry name" value="Homeodomain-like"/>
    <property type="match status" value="1"/>
</dbReference>
<proteinExistence type="predicted"/>
<dbReference type="Proteomes" id="UP001291926">
    <property type="component" value="Unassembled WGS sequence"/>
</dbReference>